<dbReference type="CAZy" id="GT4">
    <property type="family name" value="Glycosyltransferase Family 4"/>
</dbReference>
<reference evidence="1 2" key="1">
    <citation type="journal article" date="2007" name="Appl. Environ. Microbiol.">
        <title>Isolation of key methanogens for global methane emission from rice paddy fields: a novel isolate affiliated with the clone cluster rice cluster I.</title>
        <authorList>
            <person name="Sakai S."/>
            <person name="Imachi H."/>
            <person name="Sekiguchi Y."/>
            <person name="Ohashi A."/>
            <person name="Harada H."/>
            <person name="Kamagata Y."/>
        </authorList>
    </citation>
    <scope>NUCLEOTIDE SEQUENCE [LARGE SCALE GENOMIC DNA]</scope>
    <source>
        <strain evidence="2">DSM 17711 / JCM 13418 / NBRC 101707 / SANAE</strain>
    </source>
</reference>
<accession>D1YV36</accession>
<dbReference type="eggNOG" id="arCOG01409">
    <property type="taxonomic scope" value="Archaea"/>
</dbReference>
<dbReference type="Gene3D" id="3.40.50.2000">
    <property type="entry name" value="Glycogen Phosphorylase B"/>
    <property type="match status" value="2"/>
</dbReference>
<dbReference type="PATRIC" id="fig|304371.9.peg.243"/>
<reference evidence="2" key="3">
    <citation type="journal article" date="2011" name="PLoS ONE">
        <title>Genome sequence of a mesophilic hydrogenotrophic methanogen Methanocella paludicola, the first cultivated representative of the order Methanocellales.</title>
        <authorList>
            <person name="Sakai S."/>
            <person name="Takaki Y."/>
            <person name="Shimamura S."/>
            <person name="Sekine M."/>
            <person name="Tajima T."/>
            <person name="Kosugi H."/>
            <person name="Ichikawa N."/>
            <person name="Tasumi E."/>
            <person name="Hiraki A.T."/>
            <person name="Shimizu A."/>
            <person name="Kato Y."/>
            <person name="Nishiko R."/>
            <person name="Mori K."/>
            <person name="Fujita N."/>
            <person name="Imachi H."/>
            <person name="Takai K."/>
        </authorList>
    </citation>
    <scope>NUCLEOTIDE SEQUENCE [LARGE SCALE GENOMIC DNA]</scope>
    <source>
        <strain evidence="2">DSM 17711 / JCM 13418 / NBRC 101707 / SANAE</strain>
    </source>
</reference>
<dbReference type="EMBL" id="AP011532">
    <property type="protein sequence ID" value="BAI60308.1"/>
    <property type="molecule type" value="Genomic_DNA"/>
</dbReference>
<gene>
    <name evidence="1" type="ordered locus">MCP_0236</name>
</gene>
<dbReference type="AlphaFoldDB" id="D1YV36"/>
<dbReference type="KEGG" id="mpd:MCP_0236"/>
<sequence>MGSPLTKLLSRTFNRVSPSGEPAPKNVEAYRAALNEILKEREGKIKGIIVYPPTVDWNIPLFQRPQQLALELSKSGYLFFFSTGKNLYDRVDGFRKINDNCYVTNQYDLVIKELPKFILLLSSTNLGVLLEDVARMKGKATVVYDYIDEIHRDISKENVDHAFKRHEYMKRHADVFIATADNLYNEALKDRPKDTYLIPNGVDYDHFHVQRNPANVPLDLAPILEKKKPVIGYYGALASWFDYELIKKAAETRTDLEFVLIGWDYDGSLYKQGLDQYRNIHYLGIKDYSILPQYAVWFDVATIPFVLNKITESTSPIKVFEYMALGTPIVTTNLRECRKYRSVLIGKDQGDFLRQLDEALRLRDDTGYKALLDKEAKENTWDKRAAEIVERITGKH</sequence>
<organism evidence="1 2">
    <name type="scientific">Methanocella paludicola (strain DSM 17711 / JCM 13418 / NBRC 101707 / SANAE)</name>
    <dbReference type="NCBI Taxonomy" id="304371"/>
    <lineage>
        <taxon>Archaea</taxon>
        <taxon>Methanobacteriati</taxon>
        <taxon>Methanobacteriota</taxon>
        <taxon>Stenosarchaea group</taxon>
        <taxon>Methanomicrobia</taxon>
        <taxon>Methanocellales</taxon>
        <taxon>Methanocellaceae</taxon>
        <taxon>Methanocella</taxon>
    </lineage>
</organism>
<dbReference type="Pfam" id="PF13692">
    <property type="entry name" value="Glyco_trans_1_4"/>
    <property type="match status" value="1"/>
</dbReference>
<reference evidence="1 2" key="2">
    <citation type="journal article" date="2008" name="Int. J. Syst. Evol. Microbiol.">
        <title>Methanocella paludicola gen. nov., sp. nov., a methane-producing archaeon, the first isolate of the lineage 'Rice Cluster I', and proposal of the new archaeal order Methanocellales ord. nov.</title>
        <authorList>
            <person name="Sakai S."/>
            <person name="Imachi H."/>
            <person name="Hanada S."/>
            <person name="Ohashi A."/>
            <person name="Harada H."/>
            <person name="Kamagata Y."/>
        </authorList>
    </citation>
    <scope>NUCLEOTIDE SEQUENCE [LARGE SCALE GENOMIC DNA]</scope>
    <source>
        <strain evidence="2">DSM 17711 / JCM 13418 / NBRC 101707 / SANAE</strain>
    </source>
</reference>
<evidence type="ECO:0008006" key="3">
    <source>
        <dbReference type="Google" id="ProtNLM"/>
    </source>
</evidence>
<proteinExistence type="predicted"/>
<keyword evidence="2" id="KW-1185">Reference proteome</keyword>
<protein>
    <recommendedName>
        <fullName evidence="3">Glycosyltransferase</fullName>
    </recommendedName>
</protein>
<name>D1YV36_METPS</name>
<dbReference type="SUPFAM" id="SSF53756">
    <property type="entry name" value="UDP-Glycosyltransferase/glycogen phosphorylase"/>
    <property type="match status" value="1"/>
</dbReference>
<evidence type="ECO:0000313" key="1">
    <source>
        <dbReference type="EMBL" id="BAI60308.1"/>
    </source>
</evidence>
<evidence type="ECO:0000313" key="2">
    <source>
        <dbReference type="Proteomes" id="UP000001882"/>
    </source>
</evidence>
<dbReference type="STRING" id="304371.MCP_0236"/>
<dbReference type="InParanoid" id="D1YV36"/>
<dbReference type="Proteomes" id="UP000001882">
    <property type="component" value="Chromosome"/>
</dbReference>